<reference evidence="2" key="1">
    <citation type="submission" date="2016-01" db="EMBL/GenBank/DDBJ databases">
        <authorList>
            <person name="Mcilroy J.S."/>
            <person name="Karst M S."/>
            <person name="Albertsen M."/>
        </authorList>
    </citation>
    <scope>NUCLEOTIDE SEQUENCE</scope>
    <source>
        <strain evidence="2">Cfx-K</strain>
    </source>
</reference>
<dbReference type="EMBL" id="LN890656">
    <property type="protein sequence ID" value="CUS05971.1"/>
    <property type="molecule type" value="Genomic_DNA"/>
</dbReference>
<gene>
    <name evidence="2" type="ORF">CFX0092_B0437</name>
</gene>
<evidence type="ECO:0000313" key="2">
    <source>
        <dbReference type="EMBL" id="CUS05971.1"/>
    </source>
</evidence>
<name>A0A160T6E3_9CHLR</name>
<keyword evidence="1" id="KW-0472">Membrane</keyword>
<organism evidence="2 3">
    <name type="scientific">Candidatus Promineifilum breve</name>
    <dbReference type="NCBI Taxonomy" id="1806508"/>
    <lineage>
        <taxon>Bacteria</taxon>
        <taxon>Bacillati</taxon>
        <taxon>Chloroflexota</taxon>
        <taxon>Ardenticatenia</taxon>
        <taxon>Candidatus Promineifilales</taxon>
        <taxon>Candidatus Promineifilaceae</taxon>
        <taxon>Candidatus Promineifilum</taxon>
    </lineage>
</organism>
<keyword evidence="1" id="KW-1133">Transmembrane helix</keyword>
<accession>A0A160T6E3</accession>
<dbReference type="AlphaFoldDB" id="A0A160T6E3"/>
<protein>
    <submittedName>
        <fullName evidence="2">Uncharacterized protein</fullName>
    </submittedName>
</protein>
<dbReference type="RefSeq" id="WP_095045312.1">
    <property type="nucleotide sequence ID" value="NZ_LN890656.1"/>
</dbReference>
<dbReference type="KEGG" id="pbf:CFX0092_B0437"/>
<keyword evidence="3" id="KW-1185">Reference proteome</keyword>
<sequence length="120" mass="12570">MADAESITITTNWWGFDMVMNEKLTQDIISGTETTGVLTGAIVTAFAYAGILTGGLASIIGGAFAVAFAAKVFEIKLVDNGNGVHWPITWPQLGLLLASTGGGIPGVVLGMMGWLHPFRM</sequence>
<dbReference type="OrthoDB" id="1551368at2"/>
<evidence type="ECO:0000313" key="3">
    <source>
        <dbReference type="Proteomes" id="UP000215027"/>
    </source>
</evidence>
<proteinExistence type="predicted"/>
<dbReference type="Proteomes" id="UP000215027">
    <property type="component" value="Chromosome II"/>
</dbReference>
<feature type="transmembrane region" description="Helical" evidence="1">
    <location>
        <begin position="46"/>
        <end position="73"/>
    </location>
</feature>
<feature type="transmembrane region" description="Helical" evidence="1">
    <location>
        <begin position="93"/>
        <end position="115"/>
    </location>
</feature>
<keyword evidence="1" id="KW-0812">Transmembrane</keyword>
<evidence type="ECO:0000256" key="1">
    <source>
        <dbReference type="SAM" id="Phobius"/>
    </source>
</evidence>